<gene>
    <name evidence="9" type="primary">rpl4</name>
</gene>
<dbReference type="PANTHER" id="PTHR10746:SF17">
    <property type="entry name" value="LARGE RIBOSOMAL SUBUNIT PROTEIN UL4C"/>
    <property type="match status" value="1"/>
</dbReference>
<evidence type="ECO:0000256" key="4">
    <source>
        <dbReference type="ARBA" id="ARBA00022980"/>
    </source>
</evidence>
<dbReference type="InterPro" id="IPR002136">
    <property type="entry name" value="Ribosomal_uL4"/>
</dbReference>
<dbReference type="GO" id="GO:0003735">
    <property type="term" value="F:structural constituent of ribosome"/>
    <property type="evidence" value="ECO:0007669"/>
    <property type="project" value="InterPro"/>
</dbReference>
<evidence type="ECO:0000256" key="7">
    <source>
        <dbReference type="ARBA" id="ARBA00035387"/>
    </source>
</evidence>
<proteinExistence type="inferred from homology"/>
<dbReference type="GO" id="GO:1990904">
    <property type="term" value="C:ribonucleoprotein complex"/>
    <property type="evidence" value="ECO:0007669"/>
    <property type="project" value="UniProtKB-KW"/>
</dbReference>
<dbReference type="InterPro" id="IPR013005">
    <property type="entry name" value="Ribosomal_uL4-like"/>
</dbReference>
<evidence type="ECO:0000256" key="1">
    <source>
        <dbReference type="ARBA" id="ARBA00010528"/>
    </source>
</evidence>
<dbReference type="Gene3D" id="3.40.1370.10">
    <property type="match status" value="1"/>
</dbReference>
<sequence length="214" mass="24621">METKETNFFLSDSLEKKQAIGVIHRVYLSQLKNSRKYLASTKTKSEIRGGGRKPWRQKGTGRARAGSTRSPLFVGGGVIFGPKPRTVFKKINKQEKKLATFLSLFLKIREFKFFDEKELENFSEIKTKKVCKILSNLGVISEKKILFVLAKPNKNFWLSARNLKNIEITTASCMNIEQILKANSILLSRECFELIKLSYFDLMKINLPYTKKND</sequence>
<accession>A0A3G2QYG7</accession>
<comment type="similarity">
    <text evidence="1">Belongs to the universal ribosomal protein uL4 family.</text>
</comment>
<dbReference type="GO" id="GO:0006412">
    <property type="term" value="P:translation"/>
    <property type="evidence" value="ECO:0007669"/>
    <property type="project" value="InterPro"/>
</dbReference>
<dbReference type="SUPFAM" id="SSF52166">
    <property type="entry name" value="Ribosomal protein L4"/>
    <property type="match status" value="1"/>
</dbReference>
<evidence type="ECO:0000256" key="6">
    <source>
        <dbReference type="ARBA" id="ARBA00035208"/>
    </source>
</evidence>
<keyword evidence="9" id="KW-0934">Plastid</keyword>
<feature type="compositionally biased region" description="Basic residues" evidence="8">
    <location>
        <begin position="50"/>
        <end position="61"/>
    </location>
</feature>
<dbReference type="GO" id="GO:0005840">
    <property type="term" value="C:ribosome"/>
    <property type="evidence" value="ECO:0007669"/>
    <property type="project" value="UniProtKB-KW"/>
</dbReference>
<dbReference type="AlphaFoldDB" id="A0A3G2QYG7"/>
<reference evidence="9" key="1">
    <citation type="submission" date="2018-08" db="EMBL/GenBank/DDBJ databases">
        <title>Comparative Plastid Genomics of Synurophyceae: Evolutionary Evidence of Lateral Gene Transfer and Inverted Repeat Dynamics.</title>
        <authorList>
            <person name="Kim J.I."/>
            <person name="Shin H."/>
            <person name="Skaloud P."/>
            <person name="Jung J."/>
            <person name="Yoon H.S."/>
            <person name="Archibald J.M."/>
            <person name="Shin W."/>
        </authorList>
    </citation>
    <scope>NUCLEOTIDE SEQUENCE</scope>
    <source>
        <strain evidence="9">S114.C7</strain>
    </source>
</reference>
<evidence type="ECO:0000256" key="3">
    <source>
        <dbReference type="ARBA" id="ARBA00022884"/>
    </source>
</evidence>
<evidence type="ECO:0000256" key="8">
    <source>
        <dbReference type="SAM" id="MobiDB-lite"/>
    </source>
</evidence>
<dbReference type="PANTHER" id="PTHR10746">
    <property type="entry name" value="50S RIBOSOMAL PROTEIN L4"/>
    <property type="match status" value="1"/>
</dbReference>
<organism evidence="9">
    <name type="scientific">Synura petersenii</name>
    <dbReference type="NCBI Taxonomy" id="52555"/>
    <lineage>
        <taxon>Eukaryota</taxon>
        <taxon>Sar</taxon>
        <taxon>Stramenopiles</taxon>
        <taxon>Ochrophyta</taxon>
        <taxon>Synurophyceae</taxon>
        <taxon>Synurales</taxon>
        <taxon>Mallomonadaceae</taxon>
        <taxon>Synura</taxon>
    </lineage>
</organism>
<dbReference type="HAMAP" id="MF_01328_B">
    <property type="entry name" value="Ribosomal_uL4_B"/>
    <property type="match status" value="1"/>
</dbReference>
<dbReference type="NCBIfam" id="TIGR03953">
    <property type="entry name" value="rplD_bact"/>
    <property type="match status" value="1"/>
</dbReference>
<keyword evidence="2" id="KW-0699">rRNA-binding</keyword>
<dbReference type="Pfam" id="PF00573">
    <property type="entry name" value="Ribosomal_L4"/>
    <property type="match status" value="1"/>
</dbReference>
<dbReference type="InterPro" id="IPR023574">
    <property type="entry name" value="Ribosomal_uL4_dom_sf"/>
</dbReference>
<dbReference type="GO" id="GO:0019843">
    <property type="term" value="F:rRNA binding"/>
    <property type="evidence" value="ECO:0007669"/>
    <property type="project" value="UniProtKB-KW"/>
</dbReference>
<keyword evidence="5" id="KW-0687">Ribonucleoprotein</keyword>
<name>A0A3G2QYG7_9STRA</name>
<evidence type="ECO:0000256" key="5">
    <source>
        <dbReference type="ARBA" id="ARBA00023274"/>
    </source>
</evidence>
<evidence type="ECO:0000313" key="9">
    <source>
        <dbReference type="EMBL" id="AYO28147.1"/>
    </source>
</evidence>
<keyword evidence="3" id="KW-0694">RNA-binding</keyword>
<evidence type="ECO:0000256" key="2">
    <source>
        <dbReference type="ARBA" id="ARBA00022730"/>
    </source>
</evidence>
<geneLocation type="plastid" evidence="9"/>
<protein>
    <recommendedName>
        <fullName evidence="6">Large ribosomal subunit protein uL4c</fullName>
    </recommendedName>
    <alternativeName>
        <fullName evidence="7">50S ribosomal protein L4, chloroplastic</fullName>
    </alternativeName>
</protein>
<feature type="region of interest" description="Disordered" evidence="8">
    <location>
        <begin position="42"/>
        <end position="67"/>
    </location>
</feature>
<dbReference type="EMBL" id="MH795128">
    <property type="protein sequence ID" value="AYO28147.1"/>
    <property type="molecule type" value="Genomic_DNA"/>
</dbReference>
<keyword evidence="4 9" id="KW-0689">Ribosomal protein</keyword>